<gene>
    <name evidence="2" type="ORF">R3W88_011995</name>
</gene>
<protein>
    <submittedName>
        <fullName evidence="2">Uncharacterized protein</fullName>
    </submittedName>
</protein>
<feature type="compositionally biased region" description="Low complexity" evidence="1">
    <location>
        <begin position="110"/>
        <end position="121"/>
    </location>
</feature>
<name>A0AAV9L7P9_9SOLN</name>
<proteinExistence type="predicted"/>
<dbReference type="Proteomes" id="UP001311915">
    <property type="component" value="Unassembled WGS sequence"/>
</dbReference>
<evidence type="ECO:0000313" key="2">
    <source>
        <dbReference type="EMBL" id="KAK4721762.1"/>
    </source>
</evidence>
<accession>A0AAV9L7P9</accession>
<comment type="caution">
    <text evidence="2">The sequence shown here is derived from an EMBL/GenBank/DDBJ whole genome shotgun (WGS) entry which is preliminary data.</text>
</comment>
<dbReference type="EMBL" id="JAWPEI010000007">
    <property type="protein sequence ID" value="KAK4721762.1"/>
    <property type="molecule type" value="Genomic_DNA"/>
</dbReference>
<evidence type="ECO:0000313" key="3">
    <source>
        <dbReference type="Proteomes" id="UP001311915"/>
    </source>
</evidence>
<sequence length="149" mass="16318">MPRTTTQKAAGILDIDQATAINAKLNAMQHNMTLHFKQMALNHAPVNIVQQAANWCEVCGSGAHETEQCEANSDFVNYVGNAQSGGVQQNYGNTYNPSWRNHPNFSWGENQNQNQAQGANQYRSQRAGQQYQNPNQGANPSAPKGGDDQ</sequence>
<feature type="compositionally biased region" description="Polar residues" evidence="1">
    <location>
        <begin position="122"/>
        <end position="139"/>
    </location>
</feature>
<evidence type="ECO:0000256" key="1">
    <source>
        <dbReference type="SAM" id="MobiDB-lite"/>
    </source>
</evidence>
<dbReference type="AlphaFoldDB" id="A0AAV9L7P9"/>
<feature type="region of interest" description="Disordered" evidence="1">
    <location>
        <begin position="86"/>
        <end position="149"/>
    </location>
</feature>
<feature type="compositionally biased region" description="Polar residues" evidence="1">
    <location>
        <begin position="86"/>
        <end position="109"/>
    </location>
</feature>
<keyword evidence="3" id="KW-1185">Reference proteome</keyword>
<organism evidence="2 3">
    <name type="scientific">Solanum pinnatisectum</name>
    <name type="common">tansyleaf nightshade</name>
    <dbReference type="NCBI Taxonomy" id="50273"/>
    <lineage>
        <taxon>Eukaryota</taxon>
        <taxon>Viridiplantae</taxon>
        <taxon>Streptophyta</taxon>
        <taxon>Embryophyta</taxon>
        <taxon>Tracheophyta</taxon>
        <taxon>Spermatophyta</taxon>
        <taxon>Magnoliopsida</taxon>
        <taxon>eudicotyledons</taxon>
        <taxon>Gunneridae</taxon>
        <taxon>Pentapetalae</taxon>
        <taxon>asterids</taxon>
        <taxon>lamiids</taxon>
        <taxon>Solanales</taxon>
        <taxon>Solanaceae</taxon>
        <taxon>Solanoideae</taxon>
        <taxon>Solaneae</taxon>
        <taxon>Solanum</taxon>
    </lineage>
</organism>
<reference evidence="2 3" key="1">
    <citation type="submission" date="2023-10" db="EMBL/GenBank/DDBJ databases">
        <title>Genome-Wide Identification Analysis in wild type Solanum Pinnatisectum Reveals Some Genes Defensing Phytophthora Infestans.</title>
        <authorList>
            <person name="Sun C."/>
        </authorList>
    </citation>
    <scope>NUCLEOTIDE SEQUENCE [LARGE SCALE GENOMIC DNA]</scope>
    <source>
        <strain evidence="2">LQN</strain>
        <tissue evidence="2">Leaf</tissue>
    </source>
</reference>